<dbReference type="InterPro" id="IPR034704">
    <property type="entry name" value="Ribosomal_bL28/bL31-like_sf"/>
</dbReference>
<keyword evidence="3 6" id="KW-0694">RNA-binding</keyword>
<organism evidence="7">
    <name type="scientific">Attheya longicornis</name>
    <dbReference type="NCBI Taxonomy" id="451786"/>
    <lineage>
        <taxon>Eukaryota</taxon>
        <taxon>Sar</taxon>
        <taxon>Stramenopiles</taxon>
        <taxon>Ochrophyta</taxon>
        <taxon>Bacillariophyta</taxon>
        <taxon>Coscinodiscophyceae</taxon>
        <taxon>Chaetocerotophycidae</taxon>
        <taxon>Chaetocerotales</taxon>
        <taxon>Attheyaceae</taxon>
        <taxon>Attheya</taxon>
    </lineage>
</organism>
<dbReference type="PROSITE" id="PS01143">
    <property type="entry name" value="RIBOSOMAL_L31"/>
    <property type="match status" value="1"/>
</dbReference>
<evidence type="ECO:0000256" key="5">
    <source>
        <dbReference type="ARBA" id="ARBA00023274"/>
    </source>
</evidence>
<comment type="subcellular location">
    <subcellularLocation>
        <location evidence="6">Plastid</location>
        <location evidence="6">Chloroplast</location>
    </subcellularLocation>
</comment>
<evidence type="ECO:0000256" key="4">
    <source>
        <dbReference type="ARBA" id="ARBA00022980"/>
    </source>
</evidence>
<dbReference type="GeneID" id="36958810"/>
<evidence type="ECO:0000256" key="1">
    <source>
        <dbReference type="ARBA" id="ARBA00009296"/>
    </source>
</evidence>
<evidence type="ECO:0000256" key="2">
    <source>
        <dbReference type="ARBA" id="ARBA00022730"/>
    </source>
</evidence>
<keyword evidence="4 6" id="KW-0689">Ribosomal protein</keyword>
<dbReference type="GO" id="GO:0003735">
    <property type="term" value="F:structural constituent of ribosome"/>
    <property type="evidence" value="ECO:0007669"/>
    <property type="project" value="InterPro"/>
</dbReference>
<dbReference type="NCBIfam" id="TIGR00105">
    <property type="entry name" value="L31"/>
    <property type="match status" value="1"/>
</dbReference>
<dbReference type="EMBL" id="MG755798">
    <property type="protein sequence ID" value="AWT39177.1"/>
    <property type="molecule type" value="Genomic_DNA"/>
</dbReference>
<dbReference type="GO" id="GO:0009507">
    <property type="term" value="C:chloroplast"/>
    <property type="evidence" value="ECO:0007669"/>
    <property type="project" value="UniProtKB-SubCell"/>
</dbReference>
<evidence type="ECO:0000256" key="3">
    <source>
        <dbReference type="ARBA" id="ARBA00022884"/>
    </source>
</evidence>
<dbReference type="SUPFAM" id="SSF143800">
    <property type="entry name" value="L28p-like"/>
    <property type="match status" value="1"/>
</dbReference>
<comment type="function">
    <text evidence="6">Binds the 23S rRNA.</text>
</comment>
<name>A0A2U9NPX8_9STRA</name>
<dbReference type="InterPro" id="IPR042105">
    <property type="entry name" value="Ribosomal_bL31_sf"/>
</dbReference>
<geneLocation type="chloroplast" evidence="7"/>
<sequence length="72" mass="8390">MPKSDIHPKWFKNTPILCDGKPLCYVGSTKSQLQIDVWLANHPFYTKSQIIVDSEGRVERFMKKYQLTSTDE</sequence>
<dbReference type="GO" id="GO:0019843">
    <property type="term" value="F:rRNA binding"/>
    <property type="evidence" value="ECO:0007669"/>
    <property type="project" value="UniProtKB-KW"/>
</dbReference>
<keyword evidence="7" id="KW-0934">Plastid</keyword>
<dbReference type="AlphaFoldDB" id="A0A2U9NPX8"/>
<dbReference type="Pfam" id="PF01197">
    <property type="entry name" value="Ribosomal_L31"/>
    <property type="match status" value="1"/>
</dbReference>
<dbReference type="Gene3D" id="4.10.830.30">
    <property type="entry name" value="Ribosomal protein L31"/>
    <property type="match status" value="1"/>
</dbReference>
<accession>A0A2U9NPX8</accession>
<comment type="subunit">
    <text evidence="6">Part of the 50S ribosomal subunit.</text>
</comment>
<protein>
    <recommendedName>
        <fullName evidence="6">Large ribosomal subunit protein bL31c</fullName>
    </recommendedName>
</protein>
<dbReference type="HAMAP" id="MF_00501">
    <property type="entry name" value="Ribosomal_bL31_1"/>
    <property type="match status" value="1"/>
</dbReference>
<dbReference type="GO" id="GO:1990904">
    <property type="term" value="C:ribonucleoprotein complex"/>
    <property type="evidence" value="ECO:0007669"/>
    <property type="project" value="UniProtKB-KW"/>
</dbReference>
<keyword evidence="5 6" id="KW-0687">Ribonucleoprotein</keyword>
<dbReference type="RefSeq" id="YP_009496464.1">
    <property type="nucleotide sequence ID" value="NC_037999.1"/>
</dbReference>
<gene>
    <name evidence="6 7" type="primary">rpl31</name>
</gene>
<dbReference type="GO" id="GO:0006412">
    <property type="term" value="P:translation"/>
    <property type="evidence" value="ECO:0007669"/>
    <property type="project" value="UniProtKB-UniRule"/>
</dbReference>
<dbReference type="NCBIfam" id="NF001809">
    <property type="entry name" value="PRK00528.1"/>
    <property type="match status" value="1"/>
</dbReference>
<keyword evidence="2 6" id="KW-0699">rRNA-binding</keyword>
<proteinExistence type="inferred from homology"/>
<reference evidence="7" key="1">
    <citation type="journal article" date="2018" name="Adv. Bot. Res.">
        <title>Evolution of the Plastid Genomes in Diatoms.</title>
        <authorList>
            <person name="Yu M."/>
            <person name="Ashworth M.P."/>
            <person name="Hajrah N.H."/>
            <person name="Khiyami M.A."/>
            <person name="Sabir M.J."/>
            <person name="Alhebshi A.M."/>
            <person name="Al-Malki A.L."/>
            <person name="Sabir J.S.M."/>
            <person name="Theriot E.C."/>
            <person name="Jansen R.K."/>
        </authorList>
    </citation>
    <scope>NUCLEOTIDE SEQUENCE</scope>
</reference>
<keyword evidence="7" id="KW-0150">Chloroplast</keyword>
<dbReference type="GO" id="GO:0005840">
    <property type="term" value="C:ribosome"/>
    <property type="evidence" value="ECO:0007669"/>
    <property type="project" value="UniProtKB-KW"/>
</dbReference>
<comment type="caution">
    <text evidence="6">Lacks conserved residue(s) required for the propagation of feature annotation.</text>
</comment>
<dbReference type="PRINTS" id="PR01249">
    <property type="entry name" value="RIBOSOMALL31"/>
</dbReference>
<dbReference type="PANTHER" id="PTHR33280">
    <property type="entry name" value="50S RIBOSOMAL PROTEIN L31, CHLOROPLASTIC"/>
    <property type="match status" value="1"/>
</dbReference>
<dbReference type="InterPro" id="IPR002150">
    <property type="entry name" value="Ribosomal_bL31"/>
</dbReference>
<evidence type="ECO:0000313" key="7">
    <source>
        <dbReference type="EMBL" id="AWT39177.1"/>
    </source>
</evidence>
<comment type="similarity">
    <text evidence="1 6">Belongs to the bacterial ribosomal protein bL31 family. Type A subfamily.</text>
</comment>
<evidence type="ECO:0000256" key="6">
    <source>
        <dbReference type="HAMAP-Rule" id="MF_00501"/>
    </source>
</evidence>
<dbReference type="InterPro" id="IPR027491">
    <property type="entry name" value="Ribosomal_bL31_A"/>
</dbReference>
<dbReference type="PANTHER" id="PTHR33280:SF1">
    <property type="entry name" value="LARGE RIBOSOMAL SUBUNIT PROTEIN BL31C"/>
    <property type="match status" value="1"/>
</dbReference>